<dbReference type="Pfam" id="PF11294">
    <property type="entry name" value="DUF3095"/>
    <property type="match status" value="1"/>
</dbReference>
<keyword evidence="2" id="KW-1185">Reference proteome</keyword>
<organism evidence="1 2">
    <name type="scientific">Mesorhizobium zhangyense</name>
    <dbReference type="NCBI Taxonomy" id="1776730"/>
    <lineage>
        <taxon>Bacteria</taxon>
        <taxon>Pseudomonadati</taxon>
        <taxon>Pseudomonadota</taxon>
        <taxon>Alphaproteobacteria</taxon>
        <taxon>Hyphomicrobiales</taxon>
        <taxon>Phyllobacteriaceae</taxon>
        <taxon>Mesorhizobium</taxon>
    </lineage>
</organism>
<evidence type="ECO:0000313" key="1">
    <source>
        <dbReference type="EMBL" id="NGN42879.1"/>
    </source>
</evidence>
<dbReference type="AlphaFoldDB" id="A0A7C9R947"/>
<dbReference type="InterPro" id="IPR021445">
    <property type="entry name" value="DUF3095"/>
</dbReference>
<proteinExistence type="predicted"/>
<comment type="caution">
    <text evidence="1">The sequence shown here is derived from an EMBL/GenBank/DDBJ whole genome shotgun (WGS) entry which is preliminary data.</text>
</comment>
<name>A0A7C9R947_9HYPH</name>
<accession>A0A7C9R947</accession>
<sequence>MWYLIGMDTSAKTDPFVDTLPVFTEFEGVADVGNYRPLPDDWALATADIVASTDAVSAGGYKAVNMAGASVISALLNALGQRDLPFVFGGDGAMVAFPASQLEITRNALAAVQAWVADELNLTLRAAIVPVSDIRAHGLDVRVARFQPSEEVFYAMFAGGGSSWAEAEMKAGRYRIDPAPAGTRPDLTGLSCRWDPIEARHGEIVSIIAIPGASRDMQAFQTLVSDIIALTGGEERGGHPVPVEGPEFSFPPPGLDLEARAIAPVGKRWLAKLWVVFLMTLTTVAIKLGRKVGTFDPDLYKRQVASNSDFRKFDDGLKMTIDVDRDVLQRIEDRLKQAEKAGVCSYGLHRQKSALMTCIVASPLQRDHVHFVDGAAGGYAMAAAGLKAKLAG</sequence>
<dbReference type="EMBL" id="JAAKZG010000007">
    <property type="protein sequence ID" value="NGN42879.1"/>
    <property type="molecule type" value="Genomic_DNA"/>
</dbReference>
<protein>
    <submittedName>
        <fullName evidence="1">DUF3095 domain-containing protein</fullName>
    </submittedName>
</protein>
<dbReference type="Proteomes" id="UP000481252">
    <property type="component" value="Unassembled WGS sequence"/>
</dbReference>
<gene>
    <name evidence="1" type="ORF">G6N74_17560</name>
</gene>
<dbReference type="RefSeq" id="WP_165119251.1">
    <property type="nucleotide sequence ID" value="NZ_JAAKZG010000007.1"/>
</dbReference>
<evidence type="ECO:0000313" key="2">
    <source>
        <dbReference type="Proteomes" id="UP000481252"/>
    </source>
</evidence>
<reference evidence="1 2" key="1">
    <citation type="submission" date="2020-02" db="EMBL/GenBank/DDBJ databases">
        <title>Genome sequence of the type strain CGMCC 1.15528 of Mesorhizobium zhangyense.</title>
        <authorList>
            <person name="Gao J."/>
            <person name="Sun J."/>
        </authorList>
    </citation>
    <scope>NUCLEOTIDE SEQUENCE [LARGE SCALE GENOMIC DNA]</scope>
    <source>
        <strain evidence="1 2">CGMCC 1.15528</strain>
    </source>
</reference>